<reference evidence="1" key="1">
    <citation type="submission" date="2023-04" db="EMBL/GenBank/DDBJ databases">
        <title>A chromosome-level genome assembly of the parasitoid wasp Eretmocerus hayati.</title>
        <authorList>
            <person name="Zhong Y."/>
            <person name="Liu S."/>
            <person name="Liu Y."/>
        </authorList>
    </citation>
    <scope>NUCLEOTIDE SEQUENCE</scope>
    <source>
        <strain evidence="1">ZJU_SS_LIU_2023</strain>
    </source>
</reference>
<accession>A0ACC2P2B3</accession>
<gene>
    <name evidence="1" type="ORF">QAD02_013299</name>
</gene>
<evidence type="ECO:0000313" key="1">
    <source>
        <dbReference type="EMBL" id="KAJ8677512.1"/>
    </source>
</evidence>
<sequence length="156" mass="18675">MARTIKKIRDSSYDKHDGKRKSRVYSSESSDSEYYSDDSEDSRYTSDKRQRDHARNSNRSDRKKSRKDREERKQSEESDHCIRNDKRKRREEPRRRSGERDRYEQKSRCTLPQTLALIQPFEGDAGDLNRFSVDARYIRDQHRSEPKSNILRAIGT</sequence>
<dbReference type="Proteomes" id="UP001239111">
    <property type="component" value="Chromosome 2"/>
</dbReference>
<organism evidence="1 2">
    <name type="scientific">Eretmocerus hayati</name>
    <dbReference type="NCBI Taxonomy" id="131215"/>
    <lineage>
        <taxon>Eukaryota</taxon>
        <taxon>Metazoa</taxon>
        <taxon>Ecdysozoa</taxon>
        <taxon>Arthropoda</taxon>
        <taxon>Hexapoda</taxon>
        <taxon>Insecta</taxon>
        <taxon>Pterygota</taxon>
        <taxon>Neoptera</taxon>
        <taxon>Endopterygota</taxon>
        <taxon>Hymenoptera</taxon>
        <taxon>Apocrita</taxon>
        <taxon>Proctotrupomorpha</taxon>
        <taxon>Chalcidoidea</taxon>
        <taxon>Aphelinidae</taxon>
        <taxon>Aphelininae</taxon>
        <taxon>Eretmocerus</taxon>
    </lineage>
</organism>
<keyword evidence="2" id="KW-1185">Reference proteome</keyword>
<dbReference type="EMBL" id="CM056742">
    <property type="protein sequence ID" value="KAJ8677512.1"/>
    <property type="molecule type" value="Genomic_DNA"/>
</dbReference>
<comment type="caution">
    <text evidence="1">The sequence shown here is derived from an EMBL/GenBank/DDBJ whole genome shotgun (WGS) entry which is preliminary data.</text>
</comment>
<proteinExistence type="predicted"/>
<protein>
    <submittedName>
        <fullName evidence="1">Uncharacterized protein</fullName>
    </submittedName>
</protein>
<name>A0ACC2P2B3_9HYME</name>
<evidence type="ECO:0000313" key="2">
    <source>
        <dbReference type="Proteomes" id="UP001239111"/>
    </source>
</evidence>